<gene>
    <name evidence="3" type="ORF">THAOC_35645</name>
</gene>
<proteinExistence type="predicted"/>
<evidence type="ECO:0000313" key="4">
    <source>
        <dbReference type="Proteomes" id="UP000266841"/>
    </source>
</evidence>
<accession>K0RGS2</accession>
<feature type="region of interest" description="Disordered" evidence="1">
    <location>
        <begin position="44"/>
        <end position="93"/>
    </location>
</feature>
<organism evidence="3 4">
    <name type="scientific">Thalassiosira oceanica</name>
    <name type="common">Marine diatom</name>
    <dbReference type="NCBI Taxonomy" id="159749"/>
    <lineage>
        <taxon>Eukaryota</taxon>
        <taxon>Sar</taxon>
        <taxon>Stramenopiles</taxon>
        <taxon>Ochrophyta</taxon>
        <taxon>Bacillariophyta</taxon>
        <taxon>Coscinodiscophyceae</taxon>
        <taxon>Thalassiosirophycidae</taxon>
        <taxon>Thalassiosirales</taxon>
        <taxon>Thalassiosiraceae</taxon>
        <taxon>Thalassiosira</taxon>
    </lineage>
</organism>
<dbReference type="EMBL" id="AGNL01048294">
    <property type="protein sequence ID" value="EJK45727.1"/>
    <property type="molecule type" value="Genomic_DNA"/>
</dbReference>
<feature type="region of interest" description="Disordered" evidence="1">
    <location>
        <begin position="109"/>
        <end position="217"/>
    </location>
</feature>
<dbReference type="AlphaFoldDB" id="K0RGS2"/>
<evidence type="ECO:0000256" key="2">
    <source>
        <dbReference type="SAM" id="SignalP"/>
    </source>
</evidence>
<feature type="chain" id="PRO_5003836290" evidence="2">
    <location>
        <begin position="20"/>
        <end position="337"/>
    </location>
</feature>
<dbReference type="Proteomes" id="UP000266841">
    <property type="component" value="Unassembled WGS sequence"/>
</dbReference>
<feature type="compositionally biased region" description="Low complexity" evidence="1">
    <location>
        <begin position="161"/>
        <end position="217"/>
    </location>
</feature>
<dbReference type="Pfam" id="PF03382">
    <property type="entry name" value="DUF285"/>
    <property type="match status" value="1"/>
</dbReference>
<dbReference type="PRINTS" id="PR01217">
    <property type="entry name" value="PRICHEXTENSN"/>
</dbReference>
<dbReference type="OrthoDB" id="198852at2759"/>
<dbReference type="InterPro" id="IPR005046">
    <property type="entry name" value="DUF285"/>
</dbReference>
<comment type="caution">
    <text evidence="3">The sequence shown here is derived from an EMBL/GenBank/DDBJ whole genome shotgun (WGS) entry which is preliminary data.</text>
</comment>
<evidence type="ECO:0000256" key="1">
    <source>
        <dbReference type="SAM" id="MobiDB-lite"/>
    </source>
</evidence>
<sequence>MVALKIAPFLTLAMAMANAGTNKFALGLDAPQIDQLARSLAVSSEQRAAWTPSSSDRGSLDAGGASEDEGGMHKSRSGGADGHHVSLHQGGPFDSRQERVLKSMWIQQLFKTRPPTRQPTRPPTGGLRTRPPTGRTRPPTRRPSSSPVILSSSPTPPPSVGPTAQPSAKPMSSSPSTSPSISPSVSPTSSPTSSPTASPSVSPSSSPSGSPSVKPSVSFKFTTNAELRTAIREYLSQGCPDDANCQAHSDYGDTIGDWDVSRVEDFSRLFVNNSYNSIPGAAAFNEPINWSTGSATRMSYMFLRATAFNQPLSLDTAKVTDVRAYSFKVDPKLDSSL</sequence>
<keyword evidence="2" id="KW-0732">Signal</keyword>
<feature type="compositionally biased region" description="Low complexity" evidence="1">
    <location>
        <begin position="123"/>
        <end position="153"/>
    </location>
</feature>
<keyword evidence="4" id="KW-1185">Reference proteome</keyword>
<protein>
    <submittedName>
        <fullName evidence="3">Uncharacterized protein</fullName>
    </submittedName>
</protein>
<feature type="signal peptide" evidence="2">
    <location>
        <begin position="1"/>
        <end position="19"/>
    </location>
</feature>
<feature type="compositionally biased region" description="Polar residues" evidence="1">
    <location>
        <begin position="44"/>
        <end position="57"/>
    </location>
</feature>
<reference evidence="3 4" key="1">
    <citation type="journal article" date="2012" name="Genome Biol.">
        <title>Genome and low-iron response of an oceanic diatom adapted to chronic iron limitation.</title>
        <authorList>
            <person name="Lommer M."/>
            <person name="Specht M."/>
            <person name="Roy A.S."/>
            <person name="Kraemer L."/>
            <person name="Andreson R."/>
            <person name="Gutowska M.A."/>
            <person name="Wolf J."/>
            <person name="Bergner S.V."/>
            <person name="Schilhabel M.B."/>
            <person name="Klostermeier U.C."/>
            <person name="Beiko R.G."/>
            <person name="Rosenstiel P."/>
            <person name="Hippler M."/>
            <person name="Laroche J."/>
        </authorList>
    </citation>
    <scope>NUCLEOTIDE SEQUENCE [LARGE SCALE GENOMIC DNA]</scope>
    <source>
        <strain evidence="3 4">CCMP1005</strain>
    </source>
</reference>
<name>K0RGS2_THAOC</name>
<dbReference type="eggNOG" id="ENOG502S1Y6">
    <property type="taxonomic scope" value="Eukaryota"/>
</dbReference>
<evidence type="ECO:0000313" key="3">
    <source>
        <dbReference type="EMBL" id="EJK45727.1"/>
    </source>
</evidence>